<evidence type="ECO:0000313" key="3">
    <source>
        <dbReference type="Proteomes" id="UP000236527"/>
    </source>
</evidence>
<dbReference type="RefSeq" id="WP_103123877.1">
    <property type="nucleotide sequence ID" value="NZ_DF978423.1"/>
</dbReference>
<dbReference type="AlphaFoldDB" id="A0A2H6LDC2"/>
<feature type="domain" description="Immunity MXAN-0049 protein" evidence="1">
    <location>
        <begin position="97"/>
        <end position="173"/>
    </location>
</feature>
<evidence type="ECO:0000259" key="1">
    <source>
        <dbReference type="Pfam" id="PF07791"/>
    </source>
</evidence>
<keyword evidence="3" id="KW-1185">Reference proteome</keyword>
<evidence type="ECO:0000313" key="2">
    <source>
        <dbReference type="EMBL" id="GBE91136.1"/>
    </source>
</evidence>
<gene>
    <name evidence="2" type="ORF">NCWK1_0858</name>
</gene>
<dbReference type="EMBL" id="BDGE01000016">
    <property type="protein sequence ID" value="GBE91136.1"/>
    <property type="molecule type" value="Genomic_DNA"/>
</dbReference>
<proteinExistence type="predicted"/>
<name>A0A2H6LDC2_9NOSO</name>
<accession>A0A2H6LDC2</accession>
<dbReference type="Pfam" id="PF07791">
    <property type="entry name" value="Imm11"/>
    <property type="match status" value="1"/>
</dbReference>
<comment type="caution">
    <text evidence="2">The sequence shown here is derived from an EMBL/GenBank/DDBJ whole genome shotgun (WGS) entry which is preliminary data.</text>
</comment>
<dbReference type="InterPro" id="IPR012433">
    <property type="entry name" value="Imm11"/>
</dbReference>
<protein>
    <recommendedName>
        <fullName evidence="1">Immunity MXAN-0049 protein domain-containing protein</fullName>
    </recommendedName>
</protein>
<reference evidence="3" key="1">
    <citation type="journal article" date="2018" name="Genome Announc.">
        <title>Draft Genome Sequence of the Nitrogen-Fixing and Hormogonia-Inducing Cyanobacterium Nostoc cycadae Strain WK-1, Isolated from the Coralloid Roots of Cycas revoluta.</title>
        <authorList>
            <person name="Kanesaki Y."/>
            <person name="Hirose M."/>
            <person name="Hirose Y."/>
            <person name="Fujisawa T."/>
            <person name="Nakamura Y."/>
            <person name="Watanabe S."/>
            <person name="Matsunaga S."/>
            <person name="Uchida H."/>
            <person name="Murakami A."/>
        </authorList>
    </citation>
    <scope>NUCLEOTIDE SEQUENCE [LARGE SCALE GENOMIC DNA]</scope>
    <source>
        <strain evidence="3">WK-1</strain>
    </source>
</reference>
<organism evidence="2 3">
    <name type="scientific">Nostoc cycadae WK-1</name>
    <dbReference type="NCBI Taxonomy" id="1861711"/>
    <lineage>
        <taxon>Bacteria</taxon>
        <taxon>Bacillati</taxon>
        <taxon>Cyanobacteriota</taxon>
        <taxon>Cyanophyceae</taxon>
        <taxon>Nostocales</taxon>
        <taxon>Nostocaceae</taxon>
        <taxon>Nostoc</taxon>
    </lineage>
</organism>
<sequence>MNWYRPIIEADDYDGLVCINREDAVFVSNFNKDWYRYKKNVEWKTIIVETYSEEQVGDFPSFLAQELVFNERSWQIIQPLITNSVEPLPLICKDRTQYITIKILDLVDCLDYSQSVYRQSAGGFIQIDLYVFHEAMIASKDIFWLSKAYHAVVSQKFKDIVEENKLKGLSFRKLC</sequence>
<dbReference type="Proteomes" id="UP000236527">
    <property type="component" value="Unassembled WGS sequence"/>
</dbReference>